<keyword evidence="1" id="KW-0808">Transferase</keyword>
<organism evidence="4 5">
    <name type="scientific">Candidatus Pantoea multigeneris</name>
    <dbReference type="NCBI Taxonomy" id="2608357"/>
    <lineage>
        <taxon>Bacteria</taxon>
        <taxon>Pseudomonadati</taxon>
        <taxon>Pseudomonadota</taxon>
        <taxon>Gammaproteobacteria</taxon>
        <taxon>Enterobacterales</taxon>
        <taxon>Erwiniaceae</taxon>
        <taxon>Pantoea</taxon>
    </lineage>
</organism>
<gene>
    <name evidence="4" type="ORF">F3J40_19965</name>
</gene>
<comment type="caution">
    <text evidence="4">The sequence shown here is derived from an EMBL/GenBank/DDBJ whole genome shotgun (WGS) entry which is preliminary data.</text>
</comment>
<evidence type="ECO:0000313" key="5">
    <source>
        <dbReference type="Proteomes" id="UP001515683"/>
    </source>
</evidence>
<accession>A0ABX0RFN1</accession>
<keyword evidence="5" id="KW-1185">Reference proteome</keyword>
<name>A0ABX0RFN1_9GAMM</name>
<protein>
    <submittedName>
        <fullName evidence="4">GNAT family N-acetyltransferase</fullName>
    </submittedName>
</protein>
<evidence type="ECO:0000256" key="2">
    <source>
        <dbReference type="ARBA" id="ARBA00023315"/>
    </source>
</evidence>
<evidence type="ECO:0000256" key="1">
    <source>
        <dbReference type="ARBA" id="ARBA00022679"/>
    </source>
</evidence>
<dbReference type="EMBL" id="VWXF01000010">
    <property type="protein sequence ID" value="NIF23862.1"/>
    <property type="molecule type" value="Genomic_DNA"/>
</dbReference>
<dbReference type="PANTHER" id="PTHR43877">
    <property type="entry name" value="AMINOALKYLPHOSPHONATE N-ACETYLTRANSFERASE-RELATED-RELATED"/>
    <property type="match status" value="1"/>
</dbReference>
<dbReference type="Proteomes" id="UP001515683">
    <property type="component" value="Unassembled WGS sequence"/>
</dbReference>
<dbReference type="CDD" id="cd04301">
    <property type="entry name" value="NAT_SF"/>
    <property type="match status" value="1"/>
</dbReference>
<dbReference type="SUPFAM" id="SSF55729">
    <property type="entry name" value="Acyl-CoA N-acyltransferases (Nat)"/>
    <property type="match status" value="1"/>
</dbReference>
<dbReference type="PANTHER" id="PTHR43877:SF2">
    <property type="entry name" value="AMINOALKYLPHOSPHONATE N-ACETYLTRANSFERASE-RELATED"/>
    <property type="match status" value="1"/>
</dbReference>
<dbReference type="Gene3D" id="3.40.630.30">
    <property type="match status" value="1"/>
</dbReference>
<dbReference type="RefSeq" id="WP_167017457.1">
    <property type="nucleotide sequence ID" value="NZ_VWXF01000010.1"/>
</dbReference>
<keyword evidence="2" id="KW-0012">Acyltransferase</keyword>
<dbReference type="PROSITE" id="PS51186">
    <property type="entry name" value="GNAT"/>
    <property type="match status" value="1"/>
</dbReference>
<evidence type="ECO:0000259" key="3">
    <source>
        <dbReference type="PROSITE" id="PS51186"/>
    </source>
</evidence>
<dbReference type="InterPro" id="IPR000182">
    <property type="entry name" value="GNAT_dom"/>
</dbReference>
<reference evidence="4 5" key="1">
    <citation type="journal article" date="2019" name="bioRxiv">
        <title>Bacteria contribute to plant secondary compound degradation in a generalist herbivore system.</title>
        <authorList>
            <person name="Francoeur C.B."/>
            <person name="Khadempour L."/>
            <person name="Moreira-Soto R.D."/>
            <person name="Gotting K."/>
            <person name="Book A.J."/>
            <person name="Pinto-Tomas A.A."/>
            <person name="Keefover-Ring K."/>
            <person name="Currie C.R."/>
        </authorList>
    </citation>
    <scope>NUCLEOTIDE SEQUENCE [LARGE SCALE GENOMIC DNA]</scope>
    <source>
        <strain evidence="4">Acro-835</strain>
    </source>
</reference>
<proteinExistence type="predicted"/>
<dbReference type="InterPro" id="IPR050832">
    <property type="entry name" value="Bact_Acetyltransf"/>
</dbReference>
<dbReference type="Pfam" id="PF00583">
    <property type="entry name" value="Acetyltransf_1"/>
    <property type="match status" value="1"/>
</dbReference>
<evidence type="ECO:0000313" key="4">
    <source>
        <dbReference type="EMBL" id="NIF23862.1"/>
    </source>
</evidence>
<sequence length="156" mass="17886">MAPTTVVKQVTYEDADAQRLRNQMVEEIGPRYADRESNTQPLPEGFYVKPQSVEFVALALLEGEPVGHILVRRLDNELEIKNFFVTPEVRGKNVASQLIQAAEAFAIQKQARRIILQTGDRQPEAVKFYFKQGYSRIAIYPPYTTMLYSHCFEKAF</sequence>
<dbReference type="InterPro" id="IPR016181">
    <property type="entry name" value="Acyl_CoA_acyltransferase"/>
</dbReference>
<feature type="domain" description="N-acetyltransferase" evidence="3">
    <location>
        <begin position="5"/>
        <end position="156"/>
    </location>
</feature>